<dbReference type="InterPro" id="IPR050270">
    <property type="entry name" value="DegV_domain_contain"/>
</dbReference>
<proteinExistence type="predicted"/>
<dbReference type="OrthoDB" id="2138472at2"/>
<dbReference type="Pfam" id="PF02645">
    <property type="entry name" value="DegV"/>
    <property type="match status" value="1"/>
</dbReference>
<dbReference type="GO" id="GO:0008289">
    <property type="term" value="F:lipid binding"/>
    <property type="evidence" value="ECO:0007669"/>
    <property type="project" value="UniProtKB-KW"/>
</dbReference>
<evidence type="ECO:0000313" key="2">
    <source>
        <dbReference type="EMBL" id="KXB55514.1"/>
    </source>
</evidence>
<evidence type="ECO:0000313" key="3">
    <source>
        <dbReference type="Proteomes" id="UP000070394"/>
    </source>
</evidence>
<reference evidence="3" key="1">
    <citation type="submission" date="2016-01" db="EMBL/GenBank/DDBJ databases">
        <authorList>
            <person name="Mitreva M."/>
            <person name="Pepin K.H."/>
            <person name="Mihindukulasuriya K.A."/>
            <person name="Fulton R."/>
            <person name="Fronick C."/>
            <person name="O'Laughlin M."/>
            <person name="Miner T."/>
            <person name="Herter B."/>
            <person name="Rosa B.A."/>
            <person name="Cordes M."/>
            <person name="Tomlinson C."/>
            <person name="Wollam A."/>
            <person name="Palsikar V.B."/>
            <person name="Mardis E.R."/>
            <person name="Wilson R.K."/>
        </authorList>
    </citation>
    <scope>NUCLEOTIDE SEQUENCE [LARGE SCALE GENOMIC DNA]</scope>
    <source>
        <strain evidence="3">DNF00896</strain>
    </source>
</reference>
<dbReference type="Proteomes" id="UP000070394">
    <property type="component" value="Unassembled WGS sequence"/>
</dbReference>
<dbReference type="PANTHER" id="PTHR33434">
    <property type="entry name" value="DEGV DOMAIN-CONTAINING PROTEIN DR_1986-RELATED"/>
    <property type="match status" value="1"/>
</dbReference>
<keyword evidence="3" id="KW-1185">Reference proteome</keyword>
<keyword evidence="1" id="KW-0446">Lipid-binding</keyword>
<dbReference type="InterPro" id="IPR043168">
    <property type="entry name" value="DegV_C"/>
</dbReference>
<dbReference type="AlphaFoldDB" id="A0A133ZJ95"/>
<dbReference type="EMBL" id="LSDA01000111">
    <property type="protein sequence ID" value="KXB55514.1"/>
    <property type="molecule type" value="Genomic_DNA"/>
</dbReference>
<dbReference type="PATRIC" id="fig|467210.3.peg.2032"/>
<comment type="caution">
    <text evidence="2">The sequence shown here is derived from an EMBL/GenBank/DDBJ whole genome shotgun (WGS) entry which is preliminary data.</text>
</comment>
<gene>
    <name evidence="2" type="ORF">HMPREF1866_02054</name>
</gene>
<dbReference type="PANTHER" id="PTHR33434:SF2">
    <property type="entry name" value="FATTY ACID-BINDING PROTEIN TM_1468"/>
    <property type="match status" value="1"/>
</dbReference>
<protein>
    <submittedName>
        <fullName evidence="2">EDD domain protein, DegV family</fullName>
    </submittedName>
</protein>
<organism evidence="2 3">
    <name type="scientific">Lachnoanaerobaculum saburreum</name>
    <dbReference type="NCBI Taxonomy" id="467210"/>
    <lineage>
        <taxon>Bacteria</taxon>
        <taxon>Bacillati</taxon>
        <taxon>Bacillota</taxon>
        <taxon>Clostridia</taxon>
        <taxon>Lachnospirales</taxon>
        <taxon>Lachnospiraceae</taxon>
        <taxon>Lachnoanaerobaculum</taxon>
    </lineage>
</organism>
<evidence type="ECO:0000256" key="1">
    <source>
        <dbReference type="ARBA" id="ARBA00023121"/>
    </source>
</evidence>
<dbReference type="Gene3D" id="3.30.1180.10">
    <property type="match status" value="1"/>
</dbReference>
<dbReference type="RefSeq" id="WP_060931706.1">
    <property type="nucleotide sequence ID" value="NZ_KQ959840.1"/>
</dbReference>
<sequence>MTYRLIGDSCTDLDDNLKKDDNIVIVPLTLEIGDYSVKDDDEFNQKDFIKRMAESKIGAKSACPSPEAFKEAMECDTDMAFVVTLSEHLSGSYQSAEIGKKLYEEEHDHKDILVLSSKSASAGQYRLMLELDKLCRQGLGFEEISKRITKLRDEMKTYFVIETLDTLRKNGRLSAVTAFIASALNIKPIMGAVDGVIIKKDQQRGMQKALAKMVEIAVKEAGDNISEKTVCITHINNLERGEYVAELFRKSGKFKDIKIVNGAGVATLYAGDGGIVIAVG</sequence>
<dbReference type="PROSITE" id="PS51482">
    <property type="entry name" value="DEGV"/>
    <property type="match status" value="1"/>
</dbReference>
<dbReference type="Gene3D" id="2.20.28.50">
    <property type="entry name" value="degv family protein"/>
    <property type="match status" value="1"/>
</dbReference>
<dbReference type="InterPro" id="IPR003797">
    <property type="entry name" value="DegV"/>
</dbReference>
<accession>A0A133ZJ95</accession>
<dbReference type="STRING" id="467210.HMPREF1866_02054"/>
<dbReference type="Gene3D" id="3.40.50.10440">
    <property type="entry name" value="Dihydroxyacetone kinase, domain 1"/>
    <property type="match status" value="1"/>
</dbReference>
<dbReference type="SUPFAM" id="SSF82549">
    <property type="entry name" value="DAK1/DegV-like"/>
    <property type="match status" value="1"/>
</dbReference>
<name>A0A133ZJ95_9FIRM</name>
<dbReference type="NCBIfam" id="TIGR00762">
    <property type="entry name" value="DegV"/>
    <property type="match status" value="1"/>
</dbReference>